<evidence type="ECO:0000313" key="16">
    <source>
        <dbReference type="WBParaSite" id="PgR035X_g061_t04"/>
    </source>
</evidence>
<comment type="function">
    <text evidence="14">Essential regulatory subunit of the mitochondrial calcium uniporter complex (uniplex), a complex that mediates calcium uptake into mitochondria.</text>
</comment>
<dbReference type="PANTHER" id="PTHR33904:SF1">
    <property type="entry name" value="ESSENTIAL MCU REGULATOR, MITOCHONDRIAL"/>
    <property type="match status" value="1"/>
</dbReference>
<evidence type="ECO:0000313" key="15">
    <source>
        <dbReference type="Proteomes" id="UP000887569"/>
    </source>
</evidence>
<keyword evidence="4 14" id="KW-0813">Transport</keyword>
<dbReference type="Pfam" id="PF10161">
    <property type="entry name" value="DDDD"/>
    <property type="match status" value="1"/>
</dbReference>
<evidence type="ECO:0000256" key="13">
    <source>
        <dbReference type="ARBA" id="ARBA00023136"/>
    </source>
</evidence>
<evidence type="ECO:0000256" key="14">
    <source>
        <dbReference type="RuleBase" id="RU369077"/>
    </source>
</evidence>
<keyword evidence="15" id="KW-1185">Reference proteome</keyword>
<accession>A0A915BDD4</accession>
<dbReference type="AlphaFoldDB" id="A0A915BDD4"/>
<comment type="similarity">
    <text evidence="2 14">Belongs to the SMDT1/EMRE family.</text>
</comment>
<reference evidence="16" key="1">
    <citation type="submission" date="2022-11" db="UniProtKB">
        <authorList>
            <consortium name="WormBaseParasite"/>
        </authorList>
    </citation>
    <scope>IDENTIFICATION</scope>
</reference>
<proteinExistence type="inferred from homology"/>
<sequence>CITAASLFIGGLMAKSGASFLEENEIFVPAEDDDD</sequence>
<comment type="subunit">
    <text evidence="14">Component of the uniplex complex. Interacts (via the transmembrane region) with MCU (via the first transmembrane region); the interaction is direct.</text>
</comment>
<keyword evidence="11 14" id="KW-0406">Ion transport</keyword>
<keyword evidence="8 14" id="KW-0106">Calcium</keyword>
<evidence type="ECO:0000256" key="4">
    <source>
        <dbReference type="ARBA" id="ARBA00022448"/>
    </source>
</evidence>
<evidence type="ECO:0000256" key="11">
    <source>
        <dbReference type="ARBA" id="ARBA00023065"/>
    </source>
</evidence>
<evidence type="ECO:0000256" key="6">
    <source>
        <dbReference type="ARBA" id="ARBA00022692"/>
    </source>
</evidence>
<evidence type="ECO:0000256" key="8">
    <source>
        <dbReference type="ARBA" id="ARBA00022837"/>
    </source>
</evidence>
<dbReference type="WBParaSite" id="PgR035X_g061_t04">
    <property type="protein sequence ID" value="PgR035X_g061_t04"/>
    <property type="gene ID" value="PgR035X_g061"/>
</dbReference>
<dbReference type="GO" id="GO:0051560">
    <property type="term" value="P:mitochondrial calcium ion homeostasis"/>
    <property type="evidence" value="ECO:0007669"/>
    <property type="project" value="UniProtKB-UniRule"/>
</dbReference>
<keyword evidence="6" id="KW-0812">Transmembrane</keyword>
<keyword evidence="5 14" id="KW-0109">Calcium transport</keyword>
<keyword evidence="10" id="KW-1133">Transmembrane helix</keyword>
<dbReference type="Proteomes" id="UP000887569">
    <property type="component" value="Unplaced"/>
</dbReference>
<keyword evidence="12 14" id="KW-0496">Mitochondrion</keyword>
<evidence type="ECO:0000256" key="9">
    <source>
        <dbReference type="ARBA" id="ARBA00022946"/>
    </source>
</evidence>
<protein>
    <recommendedName>
        <fullName evidence="3 14">Essential MCU regulator, mitochondrial</fullName>
    </recommendedName>
    <alternativeName>
        <fullName evidence="14">Single-pass membrane protein with aspartate-rich tail 1, mitochondrial</fullName>
    </alternativeName>
</protein>
<comment type="subcellular location">
    <subcellularLocation>
        <location evidence="1 14">Mitochondrion inner membrane</location>
        <topology evidence="1 14">Single-pass membrane protein</topology>
    </subcellularLocation>
</comment>
<dbReference type="GO" id="GO:1990246">
    <property type="term" value="C:uniplex complex"/>
    <property type="evidence" value="ECO:0007669"/>
    <property type="project" value="UniProtKB-UniRule"/>
</dbReference>
<dbReference type="GO" id="GO:0036444">
    <property type="term" value="P:calcium import into the mitochondrion"/>
    <property type="evidence" value="ECO:0007669"/>
    <property type="project" value="UniProtKB-UniRule"/>
</dbReference>
<dbReference type="PANTHER" id="PTHR33904">
    <property type="entry name" value="ESSENTIAL MCU REGULATOR, MITOCHONDRIAL"/>
    <property type="match status" value="1"/>
</dbReference>
<evidence type="ECO:0000256" key="12">
    <source>
        <dbReference type="ARBA" id="ARBA00023128"/>
    </source>
</evidence>
<dbReference type="InterPro" id="IPR018782">
    <property type="entry name" value="MCU_reg"/>
</dbReference>
<evidence type="ECO:0000256" key="5">
    <source>
        <dbReference type="ARBA" id="ARBA00022568"/>
    </source>
</evidence>
<keyword evidence="13" id="KW-0472">Membrane</keyword>
<name>A0A915BDD4_PARUN</name>
<evidence type="ECO:0000256" key="2">
    <source>
        <dbReference type="ARBA" id="ARBA00008958"/>
    </source>
</evidence>
<evidence type="ECO:0000256" key="1">
    <source>
        <dbReference type="ARBA" id="ARBA00004434"/>
    </source>
</evidence>
<organism evidence="15 16">
    <name type="scientific">Parascaris univalens</name>
    <name type="common">Nematode worm</name>
    <dbReference type="NCBI Taxonomy" id="6257"/>
    <lineage>
        <taxon>Eukaryota</taxon>
        <taxon>Metazoa</taxon>
        <taxon>Ecdysozoa</taxon>
        <taxon>Nematoda</taxon>
        <taxon>Chromadorea</taxon>
        <taxon>Rhabditida</taxon>
        <taxon>Spirurina</taxon>
        <taxon>Ascaridomorpha</taxon>
        <taxon>Ascaridoidea</taxon>
        <taxon>Ascarididae</taxon>
        <taxon>Parascaris</taxon>
    </lineage>
</organism>
<keyword evidence="7 14" id="KW-0999">Mitochondrion inner membrane</keyword>
<evidence type="ECO:0000256" key="10">
    <source>
        <dbReference type="ARBA" id="ARBA00022989"/>
    </source>
</evidence>
<evidence type="ECO:0000256" key="7">
    <source>
        <dbReference type="ARBA" id="ARBA00022792"/>
    </source>
</evidence>
<keyword evidence="9 14" id="KW-0809">Transit peptide</keyword>
<evidence type="ECO:0000256" key="3">
    <source>
        <dbReference type="ARBA" id="ARBA00022180"/>
    </source>
</evidence>